<comment type="similarity">
    <text evidence="7">Belongs to the carbohydrate kinase PfkC family.</text>
</comment>
<comment type="pathway">
    <text evidence="7">Carbohydrate degradation; glycolysis.</text>
</comment>
<dbReference type="GO" id="GO:0000287">
    <property type="term" value="F:magnesium ion binding"/>
    <property type="evidence" value="ECO:0007669"/>
    <property type="project" value="InterPro"/>
</dbReference>
<feature type="binding site" evidence="7">
    <location>
        <position position="435"/>
    </location>
    <ligand>
        <name>Mg(2+)</name>
        <dbReference type="ChEBI" id="CHEBI:18420"/>
    </ligand>
</feature>
<dbReference type="Proteomes" id="UP000093069">
    <property type="component" value="Chromosome I"/>
</dbReference>
<protein>
    <recommendedName>
        <fullName evidence="7">ADP-specific phosphofructokinase</fullName>
        <ecNumber evidence="7">2.7.1.146</ecNumber>
    </recommendedName>
    <alternativeName>
        <fullName evidence="7">ADP-dependent phosphofructokinase</fullName>
        <shortName evidence="7">ADP-Pfk</shortName>
    </alternativeName>
</protein>
<organism evidence="9 10">
    <name type="scientific">Thermococcus chitonophagus</name>
    <dbReference type="NCBI Taxonomy" id="54262"/>
    <lineage>
        <taxon>Archaea</taxon>
        <taxon>Methanobacteriati</taxon>
        <taxon>Methanobacteriota</taxon>
        <taxon>Thermococci</taxon>
        <taxon>Thermococcales</taxon>
        <taxon>Thermococcaceae</taxon>
        <taxon>Thermococcus</taxon>
    </lineage>
</organism>
<keyword evidence="4 7" id="KW-0418">Kinase</keyword>
<dbReference type="GO" id="GO:0005737">
    <property type="term" value="C:cytoplasm"/>
    <property type="evidence" value="ECO:0007669"/>
    <property type="project" value="UniProtKB-SubCell"/>
</dbReference>
<comment type="function">
    <text evidence="7">Catalyzes the phosphorylation of fructose 6-phosphate to fructose 1,6-bisphosphate using ADP as the phosphate donor.</text>
</comment>
<evidence type="ECO:0000313" key="10">
    <source>
        <dbReference type="Proteomes" id="UP000093069"/>
    </source>
</evidence>
<dbReference type="GO" id="GO:0006000">
    <property type="term" value="P:fructose metabolic process"/>
    <property type="evidence" value="ECO:0007669"/>
    <property type="project" value="InterPro"/>
</dbReference>
<keyword evidence="3 7" id="KW-0479">Metal-binding</keyword>
<dbReference type="STRING" id="54262.CHITON_1878"/>
<evidence type="ECO:0000313" key="8">
    <source>
        <dbReference type="EMBL" id="ASJ16350.1"/>
    </source>
</evidence>
<keyword evidence="11" id="KW-1185">Reference proteome</keyword>
<dbReference type="GeneID" id="33321771"/>
<sequence length="454" mass="51973">MLDEVRGLSAYTAYNANVDAIVNLKPEVVQGLIDSFGADEIRRKIEEYPRRIEEPIDFVARLIHALKTGKPMAVPLVNEEMHRWFDETFKYDMERIGGQAGIIANLMAGLRVKKVIAYTPFLPKRLAELFREGILYPVVEDGELKLKPIQEAYREGDPLKVNRIFEFRKGMKFKLGEEVIEVPHSGRFIVSSRFESISRIETRDELRPFLPEIGRQVDGAILSGYQGLRLQYSDGKDANYYLRKAKEDIILLKEADIKVHVEFASIQDRKLRKKVVTNIFPLVDSVGMDEAEIAYILSVLGYRDLADRIFTYNRIEDAILGGMIILDELNFEILQVHTIYYLMYITHRDNPLSEEELAKSLEFGTTLAAARASLGDITKPEDYEVGLKVPFNERSDYVKLRFEEAKRKLRMREYKVVVVPTRLVPNPVSTVGLGDTISTGTFLSYIALLKKHSK</sequence>
<keyword evidence="2 7" id="KW-0808">Transferase</keyword>
<dbReference type="PIRSF" id="PIRSF015883">
    <property type="entry name" value="ADP-Pfk_glckin"/>
    <property type="match status" value="1"/>
</dbReference>
<dbReference type="SUPFAM" id="SSF53613">
    <property type="entry name" value="Ribokinase-like"/>
    <property type="match status" value="1"/>
</dbReference>
<dbReference type="GO" id="GO:0043844">
    <property type="term" value="F:ADP-specific phosphofructokinase activity"/>
    <property type="evidence" value="ECO:0007669"/>
    <property type="project" value="UniProtKB-EC"/>
</dbReference>
<dbReference type="Gene3D" id="3.30.1110.20">
    <property type="match status" value="1"/>
</dbReference>
<dbReference type="UniPathway" id="UPA00109"/>
<dbReference type="PANTHER" id="PTHR21208">
    <property type="entry name" value="ADP-DEPENDENT GLUCOKINASE"/>
    <property type="match status" value="1"/>
</dbReference>
<dbReference type="Proteomes" id="UP000250189">
    <property type="component" value="Chromosome"/>
</dbReference>
<evidence type="ECO:0000256" key="4">
    <source>
        <dbReference type="ARBA" id="ARBA00022777"/>
    </source>
</evidence>
<dbReference type="InterPro" id="IPR011790">
    <property type="entry name" value="ADP_PFK_arc"/>
</dbReference>
<accession>A0A160VU07</accession>
<dbReference type="PANTHER" id="PTHR21208:SF1">
    <property type="entry name" value="ADP-DEPENDENT GLUCOKINASE"/>
    <property type="match status" value="1"/>
</dbReference>
<keyword evidence="5 7" id="KW-0460">Magnesium</keyword>
<dbReference type="GO" id="GO:0006096">
    <property type="term" value="P:glycolytic process"/>
    <property type="evidence" value="ECO:0007669"/>
    <property type="project" value="UniProtKB-UniRule"/>
</dbReference>
<keyword evidence="6 7" id="KW-0324">Glycolysis</keyword>
<feature type="active site" description="Proton acceptor" evidence="7">
    <location>
        <position position="435"/>
    </location>
</feature>
<dbReference type="KEGG" id="tch:CHITON_1878"/>
<dbReference type="GO" id="GO:0008443">
    <property type="term" value="F:phosphofructokinase activity"/>
    <property type="evidence" value="ECO:0007669"/>
    <property type="project" value="InterPro"/>
</dbReference>
<reference evidence="10" key="2">
    <citation type="submission" date="2016-01" db="EMBL/GenBank/DDBJ databases">
        <authorList>
            <person name="Vorgias C.E."/>
        </authorList>
    </citation>
    <scope>NUCLEOTIDE SEQUENCE [LARGE SCALE GENOMIC DNA]</scope>
</reference>
<reference evidence="9" key="1">
    <citation type="submission" date="2016-01" db="EMBL/GenBank/DDBJ databases">
        <authorList>
            <person name="Oliw E.H."/>
        </authorList>
    </citation>
    <scope>NUCLEOTIDE SEQUENCE</scope>
    <source>
        <strain evidence="9">1</strain>
    </source>
</reference>
<feature type="binding site" evidence="7">
    <location>
        <position position="262"/>
    </location>
    <ligand>
        <name>Mg(2+)</name>
        <dbReference type="ChEBI" id="CHEBI:18420"/>
    </ligand>
</feature>
<feature type="binding site" evidence="7">
    <location>
        <position position="292"/>
    </location>
    <ligand>
        <name>Mg(2+)</name>
        <dbReference type="ChEBI" id="CHEBI:18420"/>
    </ligand>
</feature>
<comment type="subcellular location">
    <subcellularLocation>
        <location evidence="7">Cytoplasm</location>
    </subcellularLocation>
</comment>
<proteinExistence type="inferred from homology"/>
<evidence type="ECO:0000256" key="6">
    <source>
        <dbReference type="ARBA" id="ARBA00023152"/>
    </source>
</evidence>
<dbReference type="InterPro" id="IPR029056">
    <property type="entry name" value="Ribokinase-like"/>
</dbReference>
<name>A0A160VU07_9EURY</name>
<dbReference type="HAMAP" id="MF_00561">
    <property type="entry name" value="ADP_PFKinase"/>
    <property type="match status" value="1"/>
</dbReference>
<dbReference type="InterPro" id="IPR007666">
    <property type="entry name" value="ADP_PFK/GK"/>
</dbReference>
<dbReference type="EMBL" id="CP015193">
    <property type="protein sequence ID" value="ASJ16350.1"/>
    <property type="molecule type" value="Genomic_DNA"/>
</dbReference>
<evidence type="ECO:0000256" key="2">
    <source>
        <dbReference type="ARBA" id="ARBA00022679"/>
    </source>
</evidence>
<keyword evidence="1 7" id="KW-0963">Cytoplasm</keyword>
<evidence type="ECO:0000256" key="7">
    <source>
        <dbReference type="HAMAP-Rule" id="MF_00561"/>
    </source>
</evidence>
<dbReference type="Gene3D" id="3.40.1190.20">
    <property type="match status" value="1"/>
</dbReference>
<dbReference type="NCBIfam" id="TIGR02045">
    <property type="entry name" value="P_fruct_ADP"/>
    <property type="match status" value="1"/>
</dbReference>
<dbReference type="AlphaFoldDB" id="A0A160VU07"/>
<evidence type="ECO:0000256" key="5">
    <source>
        <dbReference type="ARBA" id="ARBA00022842"/>
    </source>
</evidence>
<dbReference type="Pfam" id="PF04587">
    <property type="entry name" value="ADP_PFK_GK"/>
    <property type="match status" value="1"/>
</dbReference>
<comment type="cofactor">
    <cofactor evidence="7">
        <name>Mg(2+)</name>
        <dbReference type="ChEBI" id="CHEBI:18420"/>
    </cofactor>
    <text evidence="7">Binds 1 Mg(2+) ion per subunit.</text>
</comment>
<gene>
    <name evidence="7" type="primary">pfkC</name>
    <name evidence="8" type="ORF">A3L04_04305</name>
    <name evidence="9" type="ORF">CHITON_1878</name>
</gene>
<comment type="catalytic activity">
    <reaction evidence="7">
        <text>beta-D-fructose 6-phosphate + ADP = beta-D-fructose 1,6-bisphosphate + AMP + H(+)</text>
        <dbReference type="Rhea" id="RHEA:20105"/>
        <dbReference type="ChEBI" id="CHEBI:15378"/>
        <dbReference type="ChEBI" id="CHEBI:32966"/>
        <dbReference type="ChEBI" id="CHEBI:57634"/>
        <dbReference type="ChEBI" id="CHEBI:456215"/>
        <dbReference type="ChEBI" id="CHEBI:456216"/>
        <dbReference type="EC" id="2.7.1.146"/>
    </reaction>
</comment>
<evidence type="ECO:0000256" key="3">
    <source>
        <dbReference type="ARBA" id="ARBA00022723"/>
    </source>
</evidence>
<dbReference type="EC" id="2.7.1.146" evidence="7"/>
<dbReference type="RefSeq" id="WP_068578865.1">
    <property type="nucleotide sequence ID" value="NZ_CP015193.1"/>
</dbReference>
<reference evidence="8 11" key="3">
    <citation type="submission" date="2016-04" db="EMBL/GenBank/DDBJ databases">
        <title>Complete genome sequence of Thermococcus chitonophagus type strain GC74.</title>
        <authorList>
            <person name="Oger P.M."/>
        </authorList>
    </citation>
    <scope>NUCLEOTIDE SEQUENCE [LARGE SCALE GENOMIC DNA]</scope>
    <source>
        <strain evidence="8 11">GC74</strain>
    </source>
</reference>
<evidence type="ECO:0000313" key="9">
    <source>
        <dbReference type="EMBL" id="CUX78657.1"/>
    </source>
</evidence>
<dbReference type="OrthoDB" id="85200at2157"/>
<evidence type="ECO:0000256" key="1">
    <source>
        <dbReference type="ARBA" id="ARBA00022490"/>
    </source>
</evidence>
<dbReference type="PROSITE" id="PS51255">
    <property type="entry name" value="ADPK"/>
    <property type="match status" value="1"/>
</dbReference>
<dbReference type="InterPro" id="IPR015990">
    <property type="entry name" value="ADP_PFK/GK_arc"/>
</dbReference>
<evidence type="ECO:0000313" key="11">
    <source>
        <dbReference type="Proteomes" id="UP000250189"/>
    </source>
</evidence>
<dbReference type="EMBL" id="LN999010">
    <property type="protein sequence ID" value="CUX78657.1"/>
    <property type="molecule type" value="Genomic_DNA"/>
</dbReference>